<dbReference type="GO" id="GO:0050500">
    <property type="term" value="F:1,3-beta-galactosyl-N-acetylhexosamine phosphorylase activity"/>
    <property type="evidence" value="ECO:0007669"/>
    <property type="project" value="UniProtKB-EC"/>
</dbReference>
<proteinExistence type="predicted"/>
<dbReference type="RefSeq" id="WP_154539731.1">
    <property type="nucleotide sequence ID" value="NZ_JAXDSU010000007.1"/>
</dbReference>
<dbReference type="InterPro" id="IPR013780">
    <property type="entry name" value="Glyco_hydro_b"/>
</dbReference>
<dbReference type="InterPro" id="IPR012711">
    <property type="entry name" value="Lacto-N-biose_phosphorylase"/>
</dbReference>
<dbReference type="AlphaFoldDB" id="A0A6N7VDI8"/>
<dbReference type="SUPFAM" id="SSF52317">
    <property type="entry name" value="Class I glutamine amidotransferase-like"/>
    <property type="match status" value="1"/>
</dbReference>
<dbReference type="Proteomes" id="UP000441925">
    <property type="component" value="Unassembled WGS sequence"/>
</dbReference>
<keyword evidence="4" id="KW-0808">Transferase</keyword>
<keyword evidence="5" id="KW-1185">Reference proteome</keyword>
<dbReference type="NCBIfam" id="TIGR02336">
    <property type="entry name" value="1,3-beta-galactosyl-N-acetylhexosamine phosphorylase"/>
    <property type="match status" value="1"/>
</dbReference>
<evidence type="ECO:0000259" key="1">
    <source>
        <dbReference type="Pfam" id="PF09508"/>
    </source>
</evidence>
<keyword evidence="4" id="KW-0328">Glycosyltransferase</keyword>
<dbReference type="InterPro" id="IPR035356">
    <property type="entry name" value="LBP_C"/>
</dbReference>
<dbReference type="Gene3D" id="3.20.20.80">
    <property type="entry name" value="Glycosidases"/>
    <property type="match status" value="1"/>
</dbReference>
<dbReference type="Gene3D" id="2.60.40.1180">
    <property type="entry name" value="Golgi alpha-mannosidase II"/>
    <property type="match status" value="1"/>
</dbReference>
<feature type="domain" description="Lacto-N-biose phosphorylase-like N-terminal TIM barrel" evidence="1">
    <location>
        <begin position="9"/>
        <end position="436"/>
    </location>
</feature>
<evidence type="ECO:0000259" key="2">
    <source>
        <dbReference type="Pfam" id="PF17385"/>
    </source>
</evidence>
<dbReference type="Gene3D" id="3.40.50.880">
    <property type="match status" value="1"/>
</dbReference>
<dbReference type="GO" id="GO:0004645">
    <property type="term" value="F:1,4-alpha-oligoglucan phosphorylase activity"/>
    <property type="evidence" value="ECO:0007669"/>
    <property type="project" value="InterPro"/>
</dbReference>
<organism evidence="4 5">
    <name type="scientific">Anaerococcus porci</name>
    <dbReference type="NCBI Taxonomy" id="2652269"/>
    <lineage>
        <taxon>Bacteria</taxon>
        <taxon>Bacillati</taxon>
        <taxon>Bacillota</taxon>
        <taxon>Tissierellia</taxon>
        <taxon>Tissierellales</taxon>
        <taxon>Peptoniphilaceae</taxon>
        <taxon>Anaerococcus</taxon>
    </lineage>
</organism>
<evidence type="ECO:0000259" key="3">
    <source>
        <dbReference type="Pfam" id="PF17386"/>
    </source>
</evidence>
<name>A0A6N7VDI8_9FIRM</name>
<evidence type="ECO:0000313" key="4">
    <source>
        <dbReference type="EMBL" id="MSS77518.1"/>
    </source>
</evidence>
<dbReference type="Pfam" id="PF09508">
    <property type="entry name" value="Lact_bio_phlase"/>
    <property type="match status" value="1"/>
</dbReference>
<feature type="domain" description="Lacto-N-biose phosphorylase C-terminal" evidence="3">
    <location>
        <begin position="665"/>
        <end position="717"/>
    </location>
</feature>
<gene>
    <name evidence="4" type="primary">gnpA</name>
    <name evidence="4" type="ORF">FYJ26_03700</name>
</gene>
<dbReference type="Pfam" id="PF17386">
    <property type="entry name" value="LBP_C"/>
    <property type="match status" value="1"/>
</dbReference>
<dbReference type="InterPro" id="IPR035363">
    <property type="entry name" value="LBP_M"/>
</dbReference>
<dbReference type="InterPro" id="IPR013783">
    <property type="entry name" value="Ig-like_fold"/>
</dbReference>
<evidence type="ECO:0000313" key="5">
    <source>
        <dbReference type="Proteomes" id="UP000441925"/>
    </source>
</evidence>
<accession>A0A6N7VDI8</accession>
<dbReference type="Gene3D" id="2.60.40.10">
    <property type="entry name" value="Immunoglobulins"/>
    <property type="match status" value="1"/>
</dbReference>
<protein>
    <submittedName>
        <fullName evidence="4">1,3-beta-galactosyl-N-acetylhexosamine phosphorylase</fullName>
        <ecNumber evidence="4">2.4.1.211</ecNumber>
    </submittedName>
</protein>
<dbReference type="EC" id="2.4.1.211" evidence="4"/>
<dbReference type="InterPro" id="IPR029062">
    <property type="entry name" value="Class_I_gatase-like"/>
</dbReference>
<dbReference type="InterPro" id="IPR035080">
    <property type="entry name" value="Lact_bio_phlase-like_N"/>
</dbReference>
<feature type="domain" description="Lacto-N-biose phosphorylase central" evidence="2">
    <location>
        <begin position="441"/>
        <end position="660"/>
    </location>
</feature>
<comment type="caution">
    <text evidence="4">The sequence shown here is derived from an EMBL/GenBank/DDBJ whole genome shotgun (WGS) entry which is preliminary data.</text>
</comment>
<reference evidence="4 5" key="1">
    <citation type="submission" date="2019-08" db="EMBL/GenBank/DDBJ databases">
        <title>In-depth cultivation of the pig gut microbiome towards novel bacterial diversity and tailored functional studies.</title>
        <authorList>
            <person name="Wylensek D."/>
            <person name="Hitch T.C.A."/>
            <person name="Clavel T."/>
        </authorList>
    </citation>
    <scope>NUCLEOTIDE SEQUENCE [LARGE SCALE GENOMIC DNA]</scope>
    <source>
        <strain evidence="4 5">WCA-380-WT-2B</strain>
    </source>
</reference>
<sequence>MTNQNKLWGRLTLPSEENFYNETLEMLDKLKADAIRDSDGTKLPDEIKDIEDVDIYTTYFTVRDINDFAEKNLDEAIRLYLSSEFKTATSESLEIDLLEDYYDEQIKIDYKSDYKKYWEVRDRTTGKVVDINDWTLDKDKVIIKTIPFHDYSVSFLAFGIWDPTQMYNYITNDWKDVPHHIPMDVRGEKTSKYVEEALEKWLIENPKTDIVRFTTFFYHFTLVFNKEAKEKYVDWFGYLHTVSPNALDKFEAQYGYRLSPEVFIDEGYYNSMYRKPSKEFLTYIDFESKFVAERAKRLVDLVHKYNKKAVMFLGDSWIGIEPFGKYFKEIGLDGVVGSVGDGITLRLISDIDTQMKEGRFLPYFFPDTFYEGNDPSIEARDNWIKARRALLRSPLDRIGYGGYLSLAYKFKDFTDYIANIADEYRLIYNKISEKIPKVSAKVAILNSWGEIRRWGSHIVAHGKRFKLAYSYMGLMEALSGMDVDVSFINFDDLKEKDLNEFDVIINAGDAYTAFSGADYFSDSKIIEKLRSYVYNGGGFIGVGDPSAYQKNGKFFQLRDVLGLDVECGFSQGRNKYFTKVEDSHFILEDVIGKIDYGEGKENVYAIDKDTRILDYYNEGVRMATRDYGKGRSFYMAGCPYSFQNTRIIKRAIMYVSHKEDELKKYFAESIYAEVAAFKGLDEYCIINNSNKDIETKVYDKDGNVKDLSLRLGEIKWIKE</sequence>
<dbReference type="Pfam" id="PF17385">
    <property type="entry name" value="LBP_M"/>
    <property type="match status" value="1"/>
</dbReference>
<dbReference type="EMBL" id="VULQ01000003">
    <property type="protein sequence ID" value="MSS77518.1"/>
    <property type="molecule type" value="Genomic_DNA"/>
</dbReference>